<name>A0A3A8E8X4_9GAMM</name>
<comment type="caution">
    <text evidence="1">The sequence shown here is derived from an EMBL/GenBank/DDBJ whole genome shotgun (WGS) entry which is preliminary data.</text>
</comment>
<dbReference type="AlphaFoldDB" id="A0A3A8E8X4"/>
<keyword evidence="2" id="KW-1185">Reference proteome</keyword>
<reference evidence="1 2" key="1">
    <citation type="submission" date="2018-09" db="EMBL/GenBank/DDBJ databases">
        <title>The draft genome of Acinetobacter spp. strains.</title>
        <authorList>
            <person name="Qin J."/>
            <person name="Feng Y."/>
            <person name="Zong Z."/>
        </authorList>
    </citation>
    <scope>NUCLEOTIDE SEQUENCE [LARGE SCALE GENOMIC DNA]</scope>
    <source>
        <strain evidence="1 2">WCHAc060115</strain>
    </source>
</reference>
<dbReference type="EMBL" id="RAXT01000109">
    <property type="protein sequence ID" value="RKG31277.1"/>
    <property type="molecule type" value="Genomic_DNA"/>
</dbReference>
<evidence type="ECO:0000313" key="1">
    <source>
        <dbReference type="EMBL" id="RKG31277.1"/>
    </source>
</evidence>
<feature type="non-terminal residue" evidence="1">
    <location>
        <position position="71"/>
    </location>
</feature>
<gene>
    <name evidence="1" type="ORF">D7V20_18700</name>
</gene>
<accession>A0A3A8E8X4</accession>
<protein>
    <submittedName>
        <fullName evidence="1">Uncharacterized protein</fullName>
    </submittedName>
</protein>
<dbReference type="Proteomes" id="UP000280405">
    <property type="component" value="Unassembled WGS sequence"/>
</dbReference>
<organism evidence="1 2">
    <name type="scientific">Acinetobacter rongchengensis</name>
    <dbReference type="NCBI Taxonomy" id="2419601"/>
    <lineage>
        <taxon>Bacteria</taxon>
        <taxon>Pseudomonadati</taxon>
        <taxon>Pseudomonadota</taxon>
        <taxon>Gammaproteobacteria</taxon>
        <taxon>Moraxellales</taxon>
        <taxon>Moraxellaceae</taxon>
        <taxon>Acinetobacter</taxon>
    </lineage>
</organism>
<sequence>MKILICNKISDVNTSDLDINEIEDYLILLEHSSWNDFGYKVTFNLYIMNMIGLATQRRIGQLKIAKENQTE</sequence>
<dbReference type="RefSeq" id="WP_213072522.1">
    <property type="nucleotide sequence ID" value="NZ_RAXT01000109.1"/>
</dbReference>
<evidence type="ECO:0000313" key="2">
    <source>
        <dbReference type="Proteomes" id="UP000280405"/>
    </source>
</evidence>
<proteinExistence type="predicted"/>